<dbReference type="InterPro" id="IPR011990">
    <property type="entry name" value="TPR-like_helical_dom_sf"/>
</dbReference>
<keyword evidence="4" id="KW-1185">Reference proteome</keyword>
<proteinExistence type="predicted"/>
<dbReference type="SMART" id="SM00028">
    <property type="entry name" value="TPR"/>
    <property type="match status" value="4"/>
</dbReference>
<dbReference type="AlphaFoldDB" id="A0A1I1K9Z6"/>
<organism evidence="3 4">
    <name type="scientific">Clostridium uliginosum</name>
    <dbReference type="NCBI Taxonomy" id="119641"/>
    <lineage>
        <taxon>Bacteria</taxon>
        <taxon>Bacillati</taxon>
        <taxon>Bacillota</taxon>
        <taxon>Clostridia</taxon>
        <taxon>Eubacteriales</taxon>
        <taxon>Clostridiaceae</taxon>
        <taxon>Clostridium</taxon>
    </lineage>
</organism>
<dbReference type="RefSeq" id="WP_090089467.1">
    <property type="nucleotide sequence ID" value="NZ_FOMG01000005.1"/>
</dbReference>
<feature type="repeat" description="TPR" evidence="1">
    <location>
        <begin position="492"/>
        <end position="525"/>
    </location>
</feature>
<keyword evidence="1" id="KW-0802">TPR repeat</keyword>
<feature type="repeat" description="TPR" evidence="1">
    <location>
        <begin position="458"/>
        <end position="491"/>
    </location>
</feature>
<dbReference type="OrthoDB" id="1949098at2"/>
<dbReference type="Pfam" id="PF13174">
    <property type="entry name" value="TPR_6"/>
    <property type="match status" value="1"/>
</dbReference>
<dbReference type="PROSITE" id="PS50005">
    <property type="entry name" value="TPR"/>
    <property type="match status" value="2"/>
</dbReference>
<dbReference type="PANTHER" id="PTHR12558">
    <property type="entry name" value="CELL DIVISION CYCLE 16,23,27"/>
    <property type="match status" value="1"/>
</dbReference>
<dbReference type="Pfam" id="PF13181">
    <property type="entry name" value="TPR_8"/>
    <property type="match status" value="1"/>
</dbReference>
<evidence type="ECO:0000313" key="3">
    <source>
        <dbReference type="EMBL" id="SFC57737.1"/>
    </source>
</evidence>
<dbReference type="EMBL" id="FOMG01000005">
    <property type="protein sequence ID" value="SFC57737.1"/>
    <property type="molecule type" value="Genomic_DNA"/>
</dbReference>
<dbReference type="Gene3D" id="1.25.40.10">
    <property type="entry name" value="Tetratricopeptide repeat domain"/>
    <property type="match status" value="2"/>
</dbReference>
<dbReference type="SUPFAM" id="SSF48452">
    <property type="entry name" value="TPR-like"/>
    <property type="match status" value="1"/>
</dbReference>
<keyword evidence="2" id="KW-1133">Transmembrane helix</keyword>
<evidence type="ECO:0000256" key="2">
    <source>
        <dbReference type="SAM" id="Phobius"/>
    </source>
</evidence>
<keyword evidence="2" id="KW-0472">Membrane</keyword>
<gene>
    <name evidence="3" type="ORF">SAMN05421842_105130</name>
</gene>
<dbReference type="Pfam" id="PF13431">
    <property type="entry name" value="TPR_17"/>
    <property type="match status" value="1"/>
</dbReference>
<dbReference type="STRING" id="119641.SAMN05421842_105130"/>
<name>A0A1I1K9Z6_9CLOT</name>
<protein>
    <submittedName>
        <fullName evidence="3">Tetratricopeptide repeat-containing protein</fullName>
    </submittedName>
</protein>
<keyword evidence="2" id="KW-0812">Transmembrane</keyword>
<sequence length="596" mass="69061">MEKTKKNSFLQRISNKYKDICKTHKYLSSIITIALSLTVAMGIILVTKSSMSSNKTVTIATNIAEEAFYNKNYESAIEEYQKIQKETSWPFSNMKIAEIYSVKGDYVKSNEILSKVYEARNKAIDSKNKQDLKEQDKELINYIVFTYFMNGESKKALEYGELFLKDYPEDKNLLKTMFTIYMTNNDKEKAKKIIDNYPMQDISSSDLAILARMNMLVDNWNNGLKLLKDAWDKDKDEIMVFDVVEQIASYNKNEFIKRVSELEKKNPDECVYKMWMAKVYSMNKEYAQKSEEIIKNIENKDVGKINIDLIQYKAYENMGKEEEAKKTLKEIVSNNPESFIECYIASLYDYKIEDYKDALTYCKKSILINRDYSNSYSLIADIIVKQTNIKEVNGAEDKNGKKEKGDSAEPYFRTALYKELFNSTTMTKIAGYYSNIIKDSNKALEYYNMASQINPNDAEAYYNMALINLNNQREDKAVELLNKSIKLDNKSAKYYRKLGEIYLNKGKNEEAIKAIRSSYGIDKNDILTLNNAGCYYISVEGDVDRAMANFKSAYEGINDKTDNKTKEIITDNYNRLKNHNKSDKTTLTVSQFKLVQ</sequence>
<evidence type="ECO:0000313" key="4">
    <source>
        <dbReference type="Proteomes" id="UP000199263"/>
    </source>
</evidence>
<evidence type="ECO:0000256" key="1">
    <source>
        <dbReference type="PROSITE-ProRule" id="PRU00339"/>
    </source>
</evidence>
<dbReference type="InterPro" id="IPR019734">
    <property type="entry name" value="TPR_rpt"/>
</dbReference>
<reference evidence="3 4" key="1">
    <citation type="submission" date="2016-10" db="EMBL/GenBank/DDBJ databases">
        <authorList>
            <person name="de Groot N.N."/>
        </authorList>
    </citation>
    <scope>NUCLEOTIDE SEQUENCE [LARGE SCALE GENOMIC DNA]</scope>
    <source>
        <strain evidence="3 4">DSM 12992</strain>
    </source>
</reference>
<dbReference type="Proteomes" id="UP000199263">
    <property type="component" value="Unassembled WGS sequence"/>
</dbReference>
<feature type="transmembrane region" description="Helical" evidence="2">
    <location>
        <begin position="26"/>
        <end position="46"/>
    </location>
</feature>
<dbReference type="PANTHER" id="PTHR12558:SF13">
    <property type="entry name" value="CELL DIVISION CYCLE PROTEIN 27 HOMOLOG"/>
    <property type="match status" value="1"/>
</dbReference>
<accession>A0A1I1K9Z6</accession>